<sequence>MNFFTHLTGTALAYLLLHPQRRMPHRTPTDVNISLWEKKLIRTSDGKKLGCWLLHGDRRKLAVVGHGIGLSKSASLGQAMHLNGQGFTVLMFDHRNHGESSRDLHAMDMARRFTLDVESCVSWLRAEAGGLDSNLVVFGYSFSTFPSVYAASRGLVDLDAIVCDSGPGLTLESLFQGFMGAGKLPRIPGFTSPSSEAALKEATAHAAVKLLGATWPPPSNAGLMSWIPMMFISGSSDPIVETREVQALAKHYPRVQVKVLEGAHLSTFKEDQDAYLEALSKFLQGVEA</sequence>
<accession>A0A846U7L5</accession>
<dbReference type="Gene3D" id="3.40.50.1820">
    <property type="entry name" value="alpha/beta hydrolase"/>
    <property type="match status" value="1"/>
</dbReference>
<evidence type="ECO:0000259" key="1">
    <source>
        <dbReference type="Pfam" id="PF00561"/>
    </source>
</evidence>
<dbReference type="EMBL" id="JAAVUN010000063">
    <property type="protein sequence ID" value="NKE10801.1"/>
    <property type="molecule type" value="Genomic_DNA"/>
</dbReference>
<reference evidence="2 3" key="1">
    <citation type="submission" date="2020-02" db="EMBL/GenBank/DDBJ databases">
        <authorList>
            <person name="Sun Q."/>
        </authorList>
    </citation>
    <scope>NUCLEOTIDE SEQUENCE [LARGE SCALE GENOMIC DNA]</scope>
    <source>
        <strain evidence="2 3">YIM 13062</strain>
    </source>
</reference>
<dbReference type="GO" id="GO:0016787">
    <property type="term" value="F:hydrolase activity"/>
    <property type="evidence" value="ECO:0007669"/>
    <property type="project" value="UniProtKB-KW"/>
</dbReference>
<proteinExistence type="predicted"/>
<keyword evidence="3" id="KW-1185">Reference proteome</keyword>
<evidence type="ECO:0000313" key="3">
    <source>
        <dbReference type="Proteomes" id="UP000521379"/>
    </source>
</evidence>
<dbReference type="Pfam" id="PF00561">
    <property type="entry name" value="Abhydrolase_1"/>
    <property type="match status" value="1"/>
</dbReference>
<dbReference type="SUPFAM" id="SSF53474">
    <property type="entry name" value="alpha/beta-Hydrolases"/>
    <property type="match status" value="1"/>
</dbReference>
<organism evidence="2 3">
    <name type="scientific">Kocuria subflava</name>
    <dbReference type="NCBI Taxonomy" id="1736139"/>
    <lineage>
        <taxon>Bacteria</taxon>
        <taxon>Bacillati</taxon>
        <taxon>Actinomycetota</taxon>
        <taxon>Actinomycetes</taxon>
        <taxon>Micrococcales</taxon>
        <taxon>Micrococcaceae</taxon>
        <taxon>Kocuria</taxon>
    </lineage>
</organism>
<dbReference type="PANTHER" id="PTHR12277">
    <property type="entry name" value="ALPHA/BETA HYDROLASE DOMAIN-CONTAINING PROTEIN"/>
    <property type="match status" value="1"/>
</dbReference>
<feature type="domain" description="AB hydrolase-1" evidence="1">
    <location>
        <begin position="66"/>
        <end position="166"/>
    </location>
</feature>
<gene>
    <name evidence="2" type="ORF">GTW58_12910</name>
</gene>
<dbReference type="InterPro" id="IPR000073">
    <property type="entry name" value="AB_hydrolase_1"/>
</dbReference>
<dbReference type="AlphaFoldDB" id="A0A846U7L5"/>
<dbReference type="InterPro" id="IPR029058">
    <property type="entry name" value="AB_hydrolase_fold"/>
</dbReference>
<protein>
    <submittedName>
        <fullName evidence="2">Alpha/beta hydrolase</fullName>
    </submittedName>
</protein>
<dbReference type="RefSeq" id="WP_119933824.1">
    <property type="nucleotide sequence ID" value="NZ_JAAVUN010000063.1"/>
</dbReference>
<name>A0A846U7L5_9MICC</name>
<dbReference type="Proteomes" id="UP000521379">
    <property type="component" value="Unassembled WGS sequence"/>
</dbReference>
<dbReference type="PANTHER" id="PTHR12277:SF79">
    <property type="entry name" value="XAA-PRO DIPEPTIDYL-PEPTIDASE-RELATED"/>
    <property type="match status" value="1"/>
</dbReference>
<comment type="caution">
    <text evidence="2">The sequence shown here is derived from an EMBL/GenBank/DDBJ whole genome shotgun (WGS) entry which is preliminary data.</text>
</comment>
<keyword evidence="2" id="KW-0378">Hydrolase</keyword>
<evidence type="ECO:0000313" key="2">
    <source>
        <dbReference type="EMBL" id="NKE10801.1"/>
    </source>
</evidence>